<name>A0A6C0LZB5_9ZZZZ</name>
<dbReference type="EMBL" id="MN740588">
    <property type="protein sequence ID" value="QHU35378.1"/>
    <property type="molecule type" value="Genomic_DNA"/>
</dbReference>
<accession>A0A6C0LZB5</accession>
<reference evidence="1" key="1">
    <citation type="journal article" date="2020" name="Nature">
        <title>Giant virus diversity and host interactions through global metagenomics.</title>
        <authorList>
            <person name="Schulz F."/>
            <person name="Roux S."/>
            <person name="Paez-Espino D."/>
            <person name="Jungbluth S."/>
            <person name="Walsh D.A."/>
            <person name="Denef V.J."/>
            <person name="McMahon K.D."/>
            <person name="Konstantinidis K.T."/>
            <person name="Eloe-Fadrosh E.A."/>
            <person name="Kyrpides N.C."/>
            <person name="Woyke T."/>
        </authorList>
    </citation>
    <scope>NUCLEOTIDE SEQUENCE</scope>
    <source>
        <strain evidence="1">GVMAG-S-1017745-26</strain>
    </source>
</reference>
<proteinExistence type="predicted"/>
<protein>
    <submittedName>
        <fullName evidence="1">Uncharacterized protein</fullName>
    </submittedName>
</protein>
<evidence type="ECO:0000313" key="1">
    <source>
        <dbReference type="EMBL" id="QHU35378.1"/>
    </source>
</evidence>
<organism evidence="1">
    <name type="scientific">viral metagenome</name>
    <dbReference type="NCBI Taxonomy" id="1070528"/>
    <lineage>
        <taxon>unclassified sequences</taxon>
        <taxon>metagenomes</taxon>
        <taxon>organismal metagenomes</taxon>
    </lineage>
</organism>
<dbReference type="AlphaFoldDB" id="A0A6C0LZB5"/>
<sequence>MSEKKTPIVNKEETILSKSECSQNVLTNLKILANIKPNDKLSKNEHGILIIDSPYIGQGAVRWWYSDSRDESIKNLEGIINETFNLIDSVYSSEVGHSNGNDIENNYYYKHSLPKDYFKSENSQQLQTFSIELKNSIKGLENLKLTYKDDISVCSRIDVLIEKINIRIKKVNGLLTINTINTTK</sequence>